<evidence type="ECO:0000259" key="1">
    <source>
        <dbReference type="Pfam" id="PF18717"/>
    </source>
</evidence>
<feature type="non-terminal residue" evidence="2">
    <location>
        <position position="1"/>
    </location>
</feature>
<dbReference type="EMBL" id="KV426320">
    <property type="protein sequence ID" value="KZV82496.1"/>
    <property type="molecule type" value="Genomic_DNA"/>
</dbReference>
<accession>A0A165CHV5</accession>
<dbReference type="AlphaFoldDB" id="A0A165CHV5"/>
<feature type="non-terminal residue" evidence="2">
    <location>
        <position position="194"/>
    </location>
</feature>
<dbReference type="InterPro" id="IPR040648">
    <property type="entry name" value="HMGXB3_CxC4"/>
</dbReference>
<reference evidence="2 3" key="1">
    <citation type="journal article" date="2016" name="Mol. Biol. Evol.">
        <title>Comparative Genomics of Early-Diverging Mushroom-Forming Fungi Provides Insights into the Origins of Lignocellulose Decay Capabilities.</title>
        <authorList>
            <person name="Nagy L.G."/>
            <person name="Riley R."/>
            <person name="Tritt A."/>
            <person name="Adam C."/>
            <person name="Daum C."/>
            <person name="Floudas D."/>
            <person name="Sun H."/>
            <person name="Yadav J.S."/>
            <person name="Pangilinan J."/>
            <person name="Larsson K.H."/>
            <person name="Matsuura K."/>
            <person name="Barry K."/>
            <person name="Labutti K."/>
            <person name="Kuo R."/>
            <person name="Ohm R.A."/>
            <person name="Bhattacharya S.S."/>
            <person name="Shirouzu T."/>
            <person name="Yoshinaga Y."/>
            <person name="Martin F.M."/>
            <person name="Grigoriev I.V."/>
            <person name="Hibbett D.S."/>
        </authorList>
    </citation>
    <scope>NUCLEOTIDE SEQUENCE [LARGE SCALE GENOMIC DNA]</scope>
    <source>
        <strain evidence="2 3">HHB12029</strain>
    </source>
</reference>
<dbReference type="Pfam" id="PF18717">
    <property type="entry name" value="CxC4"/>
    <property type="match status" value="1"/>
</dbReference>
<name>A0A165CHV5_EXIGL</name>
<dbReference type="OrthoDB" id="5598737at2759"/>
<protein>
    <recommendedName>
        <fullName evidence="1">HMG domain-containing protein</fullName>
    </recommendedName>
</protein>
<evidence type="ECO:0000313" key="3">
    <source>
        <dbReference type="Proteomes" id="UP000077266"/>
    </source>
</evidence>
<gene>
    <name evidence="2" type="ORF">EXIGLDRAFT_589289</name>
</gene>
<feature type="domain" description="HMG" evidence="1">
    <location>
        <begin position="18"/>
        <end position="148"/>
    </location>
</feature>
<keyword evidence="3" id="KW-1185">Reference proteome</keyword>
<sequence>PPAWCRLATDTAPTARLPNPLPARLPYDDTARCRCGSSGKAEEPTVWQSMLYTSTHAVAIEVEVKPCATCRPEQRMYAGPDGRALGLFNFNNRRIYSHELLNKFTNSISAHETPFHAFCTVIRRTYLDSESPLPFVADDAFRTTWFSFTRVQDLGDSFQCEQCGPDPSVVIFDGVTASFSNKQQTSSLSPPTLI</sequence>
<proteinExistence type="predicted"/>
<evidence type="ECO:0000313" key="2">
    <source>
        <dbReference type="EMBL" id="KZV82496.1"/>
    </source>
</evidence>
<organism evidence="2 3">
    <name type="scientific">Exidia glandulosa HHB12029</name>
    <dbReference type="NCBI Taxonomy" id="1314781"/>
    <lineage>
        <taxon>Eukaryota</taxon>
        <taxon>Fungi</taxon>
        <taxon>Dikarya</taxon>
        <taxon>Basidiomycota</taxon>
        <taxon>Agaricomycotina</taxon>
        <taxon>Agaricomycetes</taxon>
        <taxon>Auriculariales</taxon>
        <taxon>Exidiaceae</taxon>
        <taxon>Exidia</taxon>
    </lineage>
</organism>
<dbReference type="InParanoid" id="A0A165CHV5"/>
<dbReference type="Proteomes" id="UP000077266">
    <property type="component" value="Unassembled WGS sequence"/>
</dbReference>